<keyword evidence="2" id="KW-1185">Reference proteome</keyword>
<proteinExistence type="predicted"/>
<sequence length="105" mass="11602">MSNIYIPNRFESVLEDSRFDYSSLIYQVEDDLKAIDGLANLIRVQNGGVLAFLIGSSGVGKTTSVYSMSVFLKDKFSSVLAVPPEVDLRKINLNSTLADLYCRMG</sequence>
<organism evidence="1 2">
    <name type="scientific">Sphaerospermopsis torques-reginae ITEP-024</name>
    <dbReference type="NCBI Taxonomy" id="984208"/>
    <lineage>
        <taxon>Bacteria</taxon>
        <taxon>Bacillati</taxon>
        <taxon>Cyanobacteriota</taxon>
        <taxon>Cyanophyceae</taxon>
        <taxon>Nostocales</taxon>
        <taxon>Aphanizomenonaceae</taxon>
        <taxon>Sphaerospermopsis</taxon>
        <taxon>Sphaerospermopsis torques-reginae</taxon>
    </lineage>
</organism>
<reference evidence="1 2" key="1">
    <citation type="journal article" date="2022" name="J. Am. Chem. Soc.">
        <title>Biosynthesis of Guanitoxin Enables Global Environmental Detection in Freshwater Cyanobacteria.</title>
        <authorList>
            <person name="Lima S.T."/>
            <person name="Fallon T.R."/>
            <person name="Cordoza J.L."/>
            <person name="Chekan J.R."/>
            <person name="Delbaje E."/>
            <person name="Hopiavuori A.R."/>
            <person name="Alvarenga D.O."/>
            <person name="Wood S.M."/>
            <person name="Luhavaya H."/>
            <person name="Baumgartner J.T."/>
            <person name="Dorr F.A."/>
            <person name="Etchegaray A."/>
            <person name="Pinto E."/>
            <person name="McKinnie S.M.K."/>
            <person name="Fiore M.F."/>
            <person name="Moore B.S."/>
        </authorList>
    </citation>
    <scope>NUCLEOTIDE SEQUENCE [LARGE SCALE GENOMIC DNA]</scope>
    <source>
        <strain evidence="1 2">ITEP-024</strain>
    </source>
</reference>
<evidence type="ECO:0008006" key="3">
    <source>
        <dbReference type="Google" id="ProtNLM"/>
    </source>
</evidence>
<dbReference type="SUPFAM" id="SSF52540">
    <property type="entry name" value="P-loop containing nucleoside triphosphate hydrolases"/>
    <property type="match status" value="1"/>
</dbReference>
<dbReference type="EMBL" id="CP080598">
    <property type="protein sequence ID" value="QYX30241.1"/>
    <property type="molecule type" value="Genomic_DNA"/>
</dbReference>
<protein>
    <recommendedName>
        <fullName evidence="3">ATP-binding protein</fullName>
    </recommendedName>
</protein>
<dbReference type="RefSeq" id="WP_220608468.1">
    <property type="nucleotide sequence ID" value="NZ_CP080598.1"/>
</dbReference>
<accession>A0ABX8WVU1</accession>
<evidence type="ECO:0000313" key="1">
    <source>
        <dbReference type="EMBL" id="QYX30241.1"/>
    </source>
</evidence>
<dbReference type="InterPro" id="IPR027417">
    <property type="entry name" value="P-loop_NTPase"/>
</dbReference>
<name>A0ABX8WVU1_9CYAN</name>
<dbReference type="Proteomes" id="UP000826540">
    <property type="component" value="Chromosome"/>
</dbReference>
<evidence type="ECO:0000313" key="2">
    <source>
        <dbReference type="Proteomes" id="UP000826540"/>
    </source>
</evidence>
<gene>
    <name evidence="1" type="ORF">K2F26_15000</name>
</gene>